<keyword evidence="8" id="KW-0418">Kinase</keyword>
<organism evidence="16 17">
    <name type="scientific">Arxiozyma heterogenica</name>
    <dbReference type="NCBI Taxonomy" id="278026"/>
    <lineage>
        <taxon>Eukaryota</taxon>
        <taxon>Fungi</taxon>
        <taxon>Dikarya</taxon>
        <taxon>Ascomycota</taxon>
        <taxon>Saccharomycotina</taxon>
        <taxon>Saccharomycetes</taxon>
        <taxon>Saccharomycetales</taxon>
        <taxon>Saccharomycetaceae</taxon>
        <taxon>Arxiozyma</taxon>
    </lineage>
</organism>
<evidence type="ECO:0000256" key="8">
    <source>
        <dbReference type="ARBA" id="ARBA00022777"/>
    </source>
</evidence>
<evidence type="ECO:0000256" key="5">
    <source>
        <dbReference type="ARBA" id="ARBA00022553"/>
    </source>
</evidence>
<proteinExistence type="predicted"/>
<dbReference type="Pfam" id="PF00069">
    <property type="entry name" value="Pkinase"/>
    <property type="match status" value="1"/>
</dbReference>
<gene>
    <name evidence="16" type="ORF">RI543_002298</name>
</gene>
<feature type="region of interest" description="Disordered" evidence="14">
    <location>
        <begin position="412"/>
        <end position="451"/>
    </location>
</feature>
<feature type="region of interest" description="Disordered" evidence="14">
    <location>
        <begin position="554"/>
        <end position="605"/>
    </location>
</feature>
<feature type="domain" description="Protein kinase" evidence="15">
    <location>
        <begin position="22"/>
        <end position="300"/>
    </location>
</feature>
<evidence type="ECO:0000256" key="14">
    <source>
        <dbReference type="SAM" id="MobiDB-lite"/>
    </source>
</evidence>
<protein>
    <recommendedName>
        <fullName evidence="2">non-specific serine/threonine protein kinase</fullName>
        <ecNumber evidence="2">2.7.11.1</ecNumber>
    </recommendedName>
</protein>
<name>A0AAN7WHX2_9SACH</name>
<dbReference type="GO" id="GO:0005524">
    <property type="term" value="F:ATP binding"/>
    <property type="evidence" value="ECO:0007669"/>
    <property type="project" value="UniProtKB-KW"/>
</dbReference>
<comment type="caution">
    <text evidence="16">The sequence shown here is derived from an EMBL/GenBank/DDBJ whole genome shotgun (WGS) entry which is preliminary data.</text>
</comment>
<keyword evidence="7" id="KW-0547">Nucleotide-binding</keyword>
<dbReference type="FunFam" id="1.10.510.10:FF:000441">
    <property type="entry name" value="Serine/threonine protein kinase"/>
    <property type="match status" value="1"/>
</dbReference>
<dbReference type="PANTHER" id="PTHR22967:SF57">
    <property type="entry name" value="AUXILIN, ISOFORM A-RELATED"/>
    <property type="match status" value="1"/>
</dbReference>
<dbReference type="GO" id="GO:0000147">
    <property type="term" value="P:actin cortical patch assembly"/>
    <property type="evidence" value="ECO:0007669"/>
    <property type="project" value="TreeGrafter"/>
</dbReference>
<keyword evidence="9" id="KW-0067">ATP-binding</keyword>
<keyword evidence="10" id="KW-0206">Cytoskeleton</keyword>
<dbReference type="GO" id="GO:2000369">
    <property type="term" value="P:regulation of clathrin-dependent endocytosis"/>
    <property type="evidence" value="ECO:0007669"/>
    <property type="project" value="UniProtKB-ARBA"/>
</dbReference>
<evidence type="ECO:0000256" key="9">
    <source>
        <dbReference type="ARBA" id="ARBA00022840"/>
    </source>
</evidence>
<dbReference type="SUPFAM" id="SSF56112">
    <property type="entry name" value="Protein kinase-like (PK-like)"/>
    <property type="match status" value="1"/>
</dbReference>
<keyword evidence="17" id="KW-1185">Reference proteome</keyword>
<keyword evidence="3" id="KW-0963">Cytoplasm</keyword>
<dbReference type="PANTHER" id="PTHR22967">
    <property type="entry name" value="SERINE/THREONINE PROTEIN KINASE"/>
    <property type="match status" value="1"/>
</dbReference>
<comment type="catalytic activity">
    <reaction evidence="12">
        <text>L-seryl-[protein] + ATP = O-phospho-L-seryl-[protein] + ADP + H(+)</text>
        <dbReference type="Rhea" id="RHEA:17989"/>
        <dbReference type="Rhea" id="RHEA-COMP:9863"/>
        <dbReference type="Rhea" id="RHEA-COMP:11604"/>
        <dbReference type="ChEBI" id="CHEBI:15378"/>
        <dbReference type="ChEBI" id="CHEBI:29999"/>
        <dbReference type="ChEBI" id="CHEBI:30616"/>
        <dbReference type="ChEBI" id="CHEBI:83421"/>
        <dbReference type="ChEBI" id="CHEBI:456216"/>
        <dbReference type="EC" id="2.7.11.1"/>
    </reaction>
</comment>
<dbReference type="GO" id="GO:0007015">
    <property type="term" value="P:actin filament organization"/>
    <property type="evidence" value="ECO:0007669"/>
    <property type="project" value="TreeGrafter"/>
</dbReference>
<dbReference type="InterPro" id="IPR008271">
    <property type="entry name" value="Ser/Thr_kinase_AS"/>
</dbReference>
<dbReference type="Proteomes" id="UP001306508">
    <property type="component" value="Unassembled WGS sequence"/>
</dbReference>
<evidence type="ECO:0000256" key="6">
    <source>
        <dbReference type="ARBA" id="ARBA00022679"/>
    </source>
</evidence>
<evidence type="ECO:0000256" key="10">
    <source>
        <dbReference type="ARBA" id="ARBA00023212"/>
    </source>
</evidence>
<comment type="subcellular location">
    <subcellularLocation>
        <location evidence="1">Cytoplasm</location>
        <location evidence="1">Cytoskeleton</location>
        <location evidence="1">Actin patch</location>
    </subcellularLocation>
</comment>
<evidence type="ECO:0000259" key="15">
    <source>
        <dbReference type="PROSITE" id="PS50011"/>
    </source>
</evidence>
<keyword evidence="6" id="KW-0808">Transferase</keyword>
<evidence type="ECO:0000256" key="4">
    <source>
        <dbReference type="ARBA" id="ARBA00022527"/>
    </source>
</evidence>
<comment type="catalytic activity">
    <reaction evidence="11">
        <text>L-threonyl-[protein] + ATP = O-phospho-L-threonyl-[protein] + ADP + H(+)</text>
        <dbReference type="Rhea" id="RHEA:46608"/>
        <dbReference type="Rhea" id="RHEA-COMP:11060"/>
        <dbReference type="Rhea" id="RHEA-COMP:11605"/>
        <dbReference type="ChEBI" id="CHEBI:15378"/>
        <dbReference type="ChEBI" id="CHEBI:30013"/>
        <dbReference type="ChEBI" id="CHEBI:30616"/>
        <dbReference type="ChEBI" id="CHEBI:61977"/>
        <dbReference type="ChEBI" id="CHEBI:456216"/>
        <dbReference type="EC" id="2.7.11.1"/>
    </reaction>
</comment>
<dbReference type="AlphaFoldDB" id="A0AAN7WHX2"/>
<dbReference type="Gene3D" id="1.10.510.10">
    <property type="entry name" value="Transferase(Phosphotransferase) domain 1"/>
    <property type="match status" value="1"/>
</dbReference>
<evidence type="ECO:0000313" key="17">
    <source>
        <dbReference type="Proteomes" id="UP001306508"/>
    </source>
</evidence>
<evidence type="ECO:0000256" key="1">
    <source>
        <dbReference type="ARBA" id="ARBA00004134"/>
    </source>
</evidence>
<dbReference type="EC" id="2.7.11.1" evidence="2"/>
<evidence type="ECO:0000256" key="2">
    <source>
        <dbReference type="ARBA" id="ARBA00012513"/>
    </source>
</evidence>
<dbReference type="PROSITE" id="PS00108">
    <property type="entry name" value="PROTEIN_KINASE_ST"/>
    <property type="match status" value="1"/>
</dbReference>
<comment type="subunit">
    <text evidence="13">Interacts with ABP1, which is required for proper actin patch localization.</text>
</comment>
<dbReference type="PROSITE" id="PS50011">
    <property type="entry name" value="PROTEIN_KINASE_DOM"/>
    <property type="match status" value="1"/>
</dbReference>
<dbReference type="InterPro" id="IPR011009">
    <property type="entry name" value="Kinase-like_dom_sf"/>
</dbReference>
<keyword evidence="4" id="KW-0723">Serine/threonine-protein kinase</keyword>
<reference evidence="17" key="1">
    <citation type="submission" date="2023-07" db="EMBL/GenBank/DDBJ databases">
        <title>A draft genome of Kazachstania heterogenica Y-27499.</title>
        <authorList>
            <person name="Donic C."/>
            <person name="Kralova J.S."/>
            <person name="Fidel L."/>
            <person name="Ben-Dor S."/>
            <person name="Jung S."/>
        </authorList>
    </citation>
    <scope>NUCLEOTIDE SEQUENCE [LARGE SCALE GENOMIC DNA]</scope>
    <source>
        <strain evidence="17">Y27499</strain>
    </source>
</reference>
<evidence type="ECO:0000256" key="7">
    <source>
        <dbReference type="ARBA" id="ARBA00022741"/>
    </source>
</evidence>
<evidence type="ECO:0000256" key="3">
    <source>
        <dbReference type="ARBA" id="ARBA00022490"/>
    </source>
</evidence>
<accession>A0AAN7WHX2</accession>
<dbReference type="GO" id="GO:0004674">
    <property type="term" value="F:protein serine/threonine kinase activity"/>
    <property type="evidence" value="ECO:0007669"/>
    <property type="project" value="UniProtKB-KW"/>
</dbReference>
<evidence type="ECO:0000256" key="11">
    <source>
        <dbReference type="ARBA" id="ARBA00047899"/>
    </source>
</evidence>
<sequence length="605" mass="69058">MNYPNLQVYSPGVNLTVGSHNVEILKYLTSGGFAQIYMVKILRSTQYLYESELACLKRVIVPNKAGLNVLRAEVDAMKLLRNNKYIVSYIDSHAARYPLQNGTYEVFLLMEYCEKGGLIDFLNSRLQNRLLESEVLDIMSQVSQGVATMHALKPPLIHRDIKIENVLISKNNEFKLCDFGSVCGRIRPPNNQQEFVYVQNDILKNTTAQYRSPEMVDLNRRIPIDEKSDIWALGVFLYKLCYYTTPFEKIGENGILTSTFQFPSYPIYSDSLKLCISKMLIQDPRQRPNICQLIKEISKLQDVPCPIVNFYENQVPVVTTSSLLNINPYLPENFVDNIQLDHYWPNGHQLSQFYQKTTPKSATTENFEIKSDTDHKLNKAFSTPNLNLNSSEPNYKTKEVLTNKLKASIEEFKKDNEGSPELQIGKLSLPNDQTNDSSSEESEEQEILLSTDDISKETVTKTITSKMTTINDNNNYKSNDASISKSKKSFSEISHIAINQSNKKANLKDKKELSKKEIKLKMQMRLSEIGGRFKSTPNINLTKVENQISKMHSNNNQQNEKAKMNKKKPPIPKKPDHLRPQKPKKPSFLVGKSLKEVAGSTSRRE</sequence>
<keyword evidence="5" id="KW-0597">Phosphoprotein</keyword>
<dbReference type="SMART" id="SM00220">
    <property type="entry name" value="S_TKc"/>
    <property type="match status" value="1"/>
</dbReference>
<dbReference type="InterPro" id="IPR000719">
    <property type="entry name" value="Prot_kinase_dom"/>
</dbReference>
<dbReference type="GO" id="GO:0030479">
    <property type="term" value="C:actin cortical patch"/>
    <property type="evidence" value="ECO:0007669"/>
    <property type="project" value="UniProtKB-SubCell"/>
</dbReference>
<dbReference type="EMBL" id="JAWIZZ010000043">
    <property type="protein sequence ID" value="KAK5780260.1"/>
    <property type="molecule type" value="Genomic_DNA"/>
</dbReference>
<evidence type="ECO:0000256" key="13">
    <source>
        <dbReference type="ARBA" id="ARBA00065090"/>
    </source>
</evidence>
<evidence type="ECO:0000256" key="12">
    <source>
        <dbReference type="ARBA" id="ARBA00048679"/>
    </source>
</evidence>
<evidence type="ECO:0000313" key="16">
    <source>
        <dbReference type="EMBL" id="KAK5780260.1"/>
    </source>
</evidence>